<dbReference type="SUPFAM" id="SSF56281">
    <property type="entry name" value="Metallo-hydrolase/oxidoreductase"/>
    <property type="match status" value="1"/>
</dbReference>
<dbReference type="OrthoDB" id="5443440at2"/>
<dbReference type="GO" id="GO:0046872">
    <property type="term" value="F:metal ion binding"/>
    <property type="evidence" value="ECO:0007669"/>
    <property type="project" value="UniProtKB-KW"/>
</dbReference>
<comment type="cofactor">
    <cofactor evidence="1">
        <name>Zn(2+)</name>
        <dbReference type="ChEBI" id="CHEBI:29105"/>
    </cofactor>
</comment>
<protein>
    <submittedName>
        <fullName evidence="7">Metallo-beta-lactamase superfamily protein</fullName>
    </submittedName>
</protein>
<gene>
    <name evidence="7" type="ORF">SAMN06265795_103262</name>
</gene>
<evidence type="ECO:0000256" key="2">
    <source>
        <dbReference type="ARBA" id="ARBA00007749"/>
    </source>
</evidence>
<keyword evidence="5" id="KW-0862">Zinc</keyword>
<dbReference type="InterPro" id="IPR036866">
    <property type="entry name" value="RibonucZ/Hydroxyglut_hydro"/>
</dbReference>
<dbReference type="PANTHER" id="PTHR42978">
    <property type="entry name" value="QUORUM-QUENCHING LACTONASE YTNP-RELATED-RELATED"/>
    <property type="match status" value="1"/>
</dbReference>
<evidence type="ECO:0000256" key="4">
    <source>
        <dbReference type="ARBA" id="ARBA00022801"/>
    </source>
</evidence>
<dbReference type="SMART" id="SM00849">
    <property type="entry name" value="Lactamase_B"/>
    <property type="match status" value="1"/>
</dbReference>
<dbReference type="Gene3D" id="3.60.15.10">
    <property type="entry name" value="Ribonuclease Z/Hydroxyacylglutathione hydrolase-like"/>
    <property type="match status" value="1"/>
</dbReference>
<dbReference type="Pfam" id="PF00753">
    <property type="entry name" value="Lactamase_B"/>
    <property type="match status" value="1"/>
</dbReference>
<dbReference type="GO" id="GO:0016787">
    <property type="term" value="F:hydrolase activity"/>
    <property type="evidence" value="ECO:0007669"/>
    <property type="project" value="UniProtKB-KW"/>
</dbReference>
<evidence type="ECO:0000313" key="7">
    <source>
        <dbReference type="EMBL" id="SNS53775.1"/>
    </source>
</evidence>
<evidence type="ECO:0000256" key="3">
    <source>
        <dbReference type="ARBA" id="ARBA00022723"/>
    </source>
</evidence>
<dbReference type="Proteomes" id="UP000198284">
    <property type="component" value="Unassembled WGS sequence"/>
</dbReference>
<reference evidence="7 8" key="1">
    <citation type="submission" date="2017-06" db="EMBL/GenBank/DDBJ databases">
        <authorList>
            <person name="Kim H.J."/>
            <person name="Triplett B.A."/>
        </authorList>
    </citation>
    <scope>NUCLEOTIDE SEQUENCE [LARGE SCALE GENOMIC DNA]</scope>
    <source>
        <strain evidence="7 8">U15</strain>
    </source>
</reference>
<keyword evidence="8" id="KW-1185">Reference proteome</keyword>
<evidence type="ECO:0000256" key="1">
    <source>
        <dbReference type="ARBA" id="ARBA00001947"/>
    </source>
</evidence>
<dbReference type="AlphaFoldDB" id="A0A239FAE4"/>
<keyword evidence="3" id="KW-0479">Metal-binding</keyword>
<evidence type="ECO:0000256" key="5">
    <source>
        <dbReference type="ARBA" id="ARBA00022833"/>
    </source>
</evidence>
<dbReference type="EMBL" id="FZOT01000003">
    <property type="protein sequence ID" value="SNS53775.1"/>
    <property type="molecule type" value="Genomic_DNA"/>
</dbReference>
<comment type="similarity">
    <text evidence="2">Belongs to the metallo-beta-lactamase superfamily.</text>
</comment>
<organism evidence="7 8">
    <name type="scientific">Noviherbaspirillum humi</name>
    <dbReference type="NCBI Taxonomy" id="1688639"/>
    <lineage>
        <taxon>Bacteria</taxon>
        <taxon>Pseudomonadati</taxon>
        <taxon>Pseudomonadota</taxon>
        <taxon>Betaproteobacteria</taxon>
        <taxon>Burkholderiales</taxon>
        <taxon>Oxalobacteraceae</taxon>
        <taxon>Noviherbaspirillum</taxon>
    </lineage>
</organism>
<dbReference type="InterPro" id="IPR001279">
    <property type="entry name" value="Metallo-B-lactamas"/>
</dbReference>
<dbReference type="PANTHER" id="PTHR42978:SF2">
    <property type="entry name" value="102 KBASES UNSTABLE REGION: FROM 1 TO 119443"/>
    <property type="match status" value="1"/>
</dbReference>
<evidence type="ECO:0000313" key="8">
    <source>
        <dbReference type="Proteomes" id="UP000198284"/>
    </source>
</evidence>
<dbReference type="RefSeq" id="WP_089398752.1">
    <property type="nucleotide sequence ID" value="NZ_FZOT01000003.1"/>
</dbReference>
<feature type="domain" description="Metallo-beta-lactamase" evidence="6">
    <location>
        <begin position="31"/>
        <end position="261"/>
    </location>
</feature>
<name>A0A239FAE4_9BURK</name>
<accession>A0A239FAE4</accession>
<proteinExistence type="inferred from homology"/>
<dbReference type="CDD" id="cd07730">
    <property type="entry name" value="metallo-hydrolase-like_MBL-fold"/>
    <property type="match status" value="1"/>
</dbReference>
<sequence>MANVTSFEVGYCTHPACMALKGAGFGSRCFPSRAYLISTERSLHLWDTGYSFHFHDAAQGIYALYPTITPIHLGQDEPLIYQLRRIGVHPNDLSSIVLSHFHADHVAGLRDFPGVPVVCAAEGWNSVRALRGLSALRSGFLPGLIPADLTQRMTFVSQLPRKPLPSALQPFDEGWDLSGTEDVFLVPLPGHAIGHLGAFVREGDAWMLLASDAAWAHESIAELRGPSELSFLIQHSRSDYYSTLRKLNRLHEKKIRILLTHQASELAKK</sequence>
<dbReference type="InterPro" id="IPR051013">
    <property type="entry name" value="MBL_superfamily_lactonases"/>
</dbReference>
<keyword evidence="4" id="KW-0378">Hydrolase</keyword>
<evidence type="ECO:0000259" key="6">
    <source>
        <dbReference type="SMART" id="SM00849"/>
    </source>
</evidence>